<dbReference type="Proteomes" id="UP000184693">
    <property type="component" value="Unassembled WGS sequence"/>
</dbReference>
<dbReference type="AlphaFoldDB" id="A0A1N6H2C0"/>
<dbReference type="EMBL" id="FSRM01000001">
    <property type="protein sequence ID" value="SIO13930.1"/>
    <property type="molecule type" value="Genomic_DNA"/>
</dbReference>
<evidence type="ECO:0000313" key="2">
    <source>
        <dbReference type="EMBL" id="SIO13930.1"/>
    </source>
</evidence>
<sequence length="96" mass="10437">MKDERAGGHTLPERGGPDLRRWPGRLPEHASSDKPEKRVYRTAKIASVVRCGLAAEPALGPDAWLPADQTARLGAPGCRSEDGGDRLQRGHRDSFP</sequence>
<feature type="compositionally biased region" description="Basic and acidic residues" evidence="1">
    <location>
        <begin position="79"/>
        <end position="96"/>
    </location>
</feature>
<name>A0A1N6H2C0_9BURK</name>
<proteinExistence type="predicted"/>
<reference evidence="2 3" key="1">
    <citation type="submission" date="2016-11" db="EMBL/GenBank/DDBJ databases">
        <authorList>
            <person name="Jaros S."/>
            <person name="Januszkiewicz K."/>
            <person name="Wedrychowicz H."/>
        </authorList>
    </citation>
    <scope>NUCLEOTIDE SEQUENCE [LARGE SCALE GENOMIC DNA]</scope>
    <source>
        <strain evidence="2 3">GAS86</strain>
    </source>
</reference>
<feature type="region of interest" description="Disordered" evidence="1">
    <location>
        <begin position="1"/>
        <end position="37"/>
    </location>
</feature>
<evidence type="ECO:0000256" key="1">
    <source>
        <dbReference type="SAM" id="MobiDB-lite"/>
    </source>
</evidence>
<accession>A0A1N6H2C0</accession>
<feature type="region of interest" description="Disordered" evidence="1">
    <location>
        <begin position="59"/>
        <end position="96"/>
    </location>
</feature>
<organism evidence="2 3">
    <name type="scientific">Paraburkholderia phenazinium</name>
    <dbReference type="NCBI Taxonomy" id="60549"/>
    <lineage>
        <taxon>Bacteria</taxon>
        <taxon>Pseudomonadati</taxon>
        <taxon>Pseudomonadota</taxon>
        <taxon>Betaproteobacteria</taxon>
        <taxon>Burkholderiales</taxon>
        <taxon>Burkholderiaceae</taxon>
        <taxon>Paraburkholderia</taxon>
    </lineage>
</organism>
<evidence type="ECO:0000313" key="3">
    <source>
        <dbReference type="Proteomes" id="UP000184693"/>
    </source>
</evidence>
<protein>
    <submittedName>
        <fullName evidence="2">Uncharacterized protein</fullName>
    </submittedName>
</protein>
<gene>
    <name evidence="2" type="ORF">SAMN05444168_2923</name>
</gene>